<keyword evidence="10" id="KW-1185">Reference proteome</keyword>
<dbReference type="EMBL" id="JBHFNT010000016">
    <property type="protein sequence ID" value="MFB2833120.1"/>
    <property type="molecule type" value="Genomic_DNA"/>
</dbReference>
<accession>A0ABV4WDH0</accession>
<evidence type="ECO:0000313" key="9">
    <source>
        <dbReference type="EMBL" id="MFB2833120.1"/>
    </source>
</evidence>
<dbReference type="PANTHER" id="PTHR30255">
    <property type="entry name" value="SINGLE-STRANDED-DNA-SPECIFIC EXONUCLEASE RECJ"/>
    <property type="match status" value="1"/>
</dbReference>
<organism evidence="9 10">
    <name type="scientific">Floridaenema evergladense BLCC-F167</name>
    <dbReference type="NCBI Taxonomy" id="3153639"/>
    <lineage>
        <taxon>Bacteria</taxon>
        <taxon>Bacillati</taxon>
        <taxon>Cyanobacteriota</taxon>
        <taxon>Cyanophyceae</taxon>
        <taxon>Oscillatoriophycideae</taxon>
        <taxon>Aerosakkonematales</taxon>
        <taxon>Aerosakkonemataceae</taxon>
        <taxon>Floridanema</taxon>
        <taxon>Floridanema evergladense</taxon>
    </lineage>
</organism>
<evidence type="ECO:0000256" key="4">
    <source>
        <dbReference type="ARBA" id="ARBA00022801"/>
    </source>
</evidence>
<dbReference type="PANTHER" id="PTHR30255:SF2">
    <property type="entry name" value="SINGLE-STRANDED-DNA-SPECIFIC EXONUCLEASE RECJ"/>
    <property type="match status" value="1"/>
</dbReference>
<dbReference type="Proteomes" id="UP001576780">
    <property type="component" value="Unassembled WGS sequence"/>
</dbReference>
<evidence type="ECO:0000256" key="1">
    <source>
        <dbReference type="ARBA" id="ARBA00005915"/>
    </source>
</evidence>
<dbReference type="RefSeq" id="WP_413275588.1">
    <property type="nucleotide sequence ID" value="NZ_JBHFNT010000016.1"/>
</dbReference>
<dbReference type="NCBIfam" id="TIGR00644">
    <property type="entry name" value="recJ"/>
    <property type="match status" value="1"/>
</dbReference>
<evidence type="ECO:0000259" key="6">
    <source>
        <dbReference type="Pfam" id="PF01368"/>
    </source>
</evidence>
<keyword evidence="3" id="KW-0540">Nuclease</keyword>
<dbReference type="SUPFAM" id="SSF64182">
    <property type="entry name" value="DHH phosphoesterases"/>
    <property type="match status" value="1"/>
</dbReference>
<dbReference type="InterPro" id="IPR004610">
    <property type="entry name" value="RecJ"/>
</dbReference>
<feature type="domain" description="RecJ OB" evidence="8">
    <location>
        <begin position="474"/>
        <end position="575"/>
    </location>
</feature>
<keyword evidence="5 9" id="KW-0269">Exonuclease</keyword>
<evidence type="ECO:0000256" key="5">
    <source>
        <dbReference type="ARBA" id="ARBA00022839"/>
    </source>
</evidence>
<dbReference type="InterPro" id="IPR001667">
    <property type="entry name" value="DDH_dom"/>
</dbReference>
<dbReference type="Pfam" id="PF02272">
    <property type="entry name" value="DHHA1"/>
    <property type="match status" value="1"/>
</dbReference>
<reference evidence="9 10" key="1">
    <citation type="submission" date="2024-09" db="EMBL/GenBank/DDBJ databases">
        <title>Floridaenema gen nov. (Aerosakkonemataceae, Aerosakkonematales ord. nov., Cyanobacteria) from benthic tropical and subtropical fresh waters, with the description of four new species.</title>
        <authorList>
            <person name="Moretto J.A."/>
            <person name="Berthold D.E."/>
            <person name="Lefler F.W."/>
            <person name="Huang I.-S."/>
            <person name="Laughinghouse H. IV."/>
        </authorList>
    </citation>
    <scope>NUCLEOTIDE SEQUENCE [LARGE SCALE GENOMIC DNA]</scope>
    <source>
        <strain evidence="9 10">BLCC-F167</strain>
    </source>
</reference>
<dbReference type="Pfam" id="PF17768">
    <property type="entry name" value="RecJ_OB"/>
    <property type="match status" value="1"/>
</dbReference>
<keyword evidence="4" id="KW-0378">Hydrolase</keyword>
<evidence type="ECO:0000259" key="7">
    <source>
        <dbReference type="Pfam" id="PF02272"/>
    </source>
</evidence>
<dbReference type="Gene3D" id="3.90.1640.30">
    <property type="match status" value="1"/>
</dbReference>
<feature type="domain" description="DDH" evidence="6">
    <location>
        <begin position="84"/>
        <end position="234"/>
    </location>
</feature>
<dbReference type="InterPro" id="IPR051673">
    <property type="entry name" value="SSDNA_exonuclease_RecJ"/>
</dbReference>
<feature type="domain" description="DHHA1" evidence="7">
    <location>
        <begin position="364"/>
        <end position="460"/>
    </location>
</feature>
<name>A0ABV4WDH0_9CYAN</name>
<dbReference type="InterPro" id="IPR038763">
    <property type="entry name" value="DHH_sf"/>
</dbReference>
<evidence type="ECO:0000256" key="3">
    <source>
        <dbReference type="ARBA" id="ARBA00022722"/>
    </source>
</evidence>
<dbReference type="InterPro" id="IPR041122">
    <property type="entry name" value="RecJ_OB"/>
</dbReference>
<evidence type="ECO:0000259" key="8">
    <source>
        <dbReference type="Pfam" id="PF17768"/>
    </source>
</evidence>
<protein>
    <recommendedName>
        <fullName evidence="2">Single-stranded-DNA-specific exonuclease RecJ</fullName>
    </recommendedName>
</protein>
<dbReference type="GO" id="GO:0004527">
    <property type="term" value="F:exonuclease activity"/>
    <property type="evidence" value="ECO:0007669"/>
    <property type="project" value="UniProtKB-KW"/>
</dbReference>
<gene>
    <name evidence="9" type="primary">recJ</name>
    <name evidence="9" type="ORF">ACE1CA_01155</name>
</gene>
<dbReference type="Gene3D" id="3.10.310.30">
    <property type="match status" value="1"/>
</dbReference>
<evidence type="ECO:0000256" key="2">
    <source>
        <dbReference type="ARBA" id="ARBA00019841"/>
    </source>
</evidence>
<dbReference type="Pfam" id="PF01368">
    <property type="entry name" value="DHH"/>
    <property type="match status" value="1"/>
</dbReference>
<sequence length="673" mass="75665">MYRLPLQRWEFYPERPQQVKEIAEKFHVSPLLAQVLINRGMETPTQVREFLEPETQFLPEPIDEFPELGISLELLENAIASQGKIAICGDYDADGMTSTALLLRSLRTLGADVDYAIPSRMTEGYGINCRIIEEFHREGVQLILTVDNGIAAFEPIQRARELGLQIIVTDHHDIPPKLPPANAILNPKLIRETSPYRGIAGVGVAYIVAVCLAQRLGLAKGLVKPMLELFTLGTIADLAPLTGVNRRWVKRGLKLLPYSQLAGVQALIQMSGVEGCRNSNSSTQNSLNPDDIGFRLGPRINAIGRISDPQIVIELLTTDNMGVALERAMQCEQLNQKRQQLCEEIEQEAIAWCEQSQIDLQQERVLVIVQPNWHHGVIGIVASRLVERYGVPVFIGTYEEEDEERIRGSARGIPEFDVFEALLFCEDLLGKFGGHKAAGGFSLPAENLAEFRRRLSKFAHKLLQPEHLKPLLKIDAKAEITDINLELYQQIQALQPCGIENSAPVFWMSDVRIVEQQIVGKGHLKLTISQFSSPEKVKAIAWRWRDYFPLPNRVDIAYRLRENNFNGNKTVELELLGVRQAKSLSWQTFTAKNVSLKAEFYHNQKRYTCGLYPNDSLTELRIRNAEGKVLAVPLGKTTGLLGKTREEAVEVNIFQPPFSTLVEIAQIALEKFK</sequence>
<comment type="caution">
    <text evidence="9">The sequence shown here is derived from an EMBL/GenBank/DDBJ whole genome shotgun (WGS) entry which is preliminary data.</text>
</comment>
<proteinExistence type="inferred from homology"/>
<comment type="similarity">
    <text evidence="1">Belongs to the RecJ family.</text>
</comment>
<evidence type="ECO:0000313" key="10">
    <source>
        <dbReference type="Proteomes" id="UP001576780"/>
    </source>
</evidence>
<dbReference type="InterPro" id="IPR003156">
    <property type="entry name" value="DHHA1_dom"/>
</dbReference>